<evidence type="ECO:0000313" key="3">
    <source>
        <dbReference type="Proteomes" id="UP000485058"/>
    </source>
</evidence>
<feature type="region of interest" description="Disordered" evidence="1">
    <location>
        <begin position="122"/>
        <end position="190"/>
    </location>
</feature>
<gene>
    <name evidence="2" type="ORF">HaLaN_18234</name>
</gene>
<dbReference type="EMBL" id="BLLF01001744">
    <property type="protein sequence ID" value="GFH21017.1"/>
    <property type="molecule type" value="Genomic_DNA"/>
</dbReference>
<dbReference type="Proteomes" id="UP000485058">
    <property type="component" value="Unassembled WGS sequence"/>
</dbReference>
<reference evidence="2 3" key="1">
    <citation type="submission" date="2020-02" db="EMBL/GenBank/DDBJ databases">
        <title>Draft genome sequence of Haematococcus lacustris strain NIES-144.</title>
        <authorList>
            <person name="Morimoto D."/>
            <person name="Nakagawa S."/>
            <person name="Yoshida T."/>
            <person name="Sawayama S."/>
        </authorList>
    </citation>
    <scope>NUCLEOTIDE SEQUENCE [LARGE SCALE GENOMIC DNA]</scope>
    <source>
        <strain evidence="2 3">NIES-144</strain>
    </source>
</reference>
<organism evidence="2 3">
    <name type="scientific">Haematococcus lacustris</name>
    <name type="common">Green alga</name>
    <name type="synonym">Haematococcus pluvialis</name>
    <dbReference type="NCBI Taxonomy" id="44745"/>
    <lineage>
        <taxon>Eukaryota</taxon>
        <taxon>Viridiplantae</taxon>
        <taxon>Chlorophyta</taxon>
        <taxon>core chlorophytes</taxon>
        <taxon>Chlorophyceae</taxon>
        <taxon>CS clade</taxon>
        <taxon>Chlamydomonadales</taxon>
        <taxon>Haematococcaceae</taxon>
        <taxon>Haematococcus</taxon>
    </lineage>
</organism>
<accession>A0A699ZE78</accession>
<protein>
    <submittedName>
        <fullName evidence="2">Uncharacterized protein</fullName>
    </submittedName>
</protein>
<feature type="region of interest" description="Disordered" evidence="1">
    <location>
        <begin position="58"/>
        <end position="79"/>
    </location>
</feature>
<feature type="region of interest" description="Disordered" evidence="1">
    <location>
        <begin position="1"/>
        <end position="21"/>
    </location>
</feature>
<evidence type="ECO:0000313" key="2">
    <source>
        <dbReference type="EMBL" id="GFH21017.1"/>
    </source>
</evidence>
<keyword evidence="3" id="KW-1185">Reference proteome</keyword>
<evidence type="ECO:0000256" key="1">
    <source>
        <dbReference type="SAM" id="MobiDB-lite"/>
    </source>
</evidence>
<name>A0A699ZE78_HAELA</name>
<proteinExistence type="predicted"/>
<feature type="compositionally biased region" description="Polar residues" evidence="1">
    <location>
        <begin position="175"/>
        <end position="189"/>
    </location>
</feature>
<sequence>MSQASSLRPHGADGHAPRSLAKSSMSGAAAWRGKSAVSLPDLDAALAVALATLPSAPPLLLWPPQDRHTDTSSSKPLSATSQTRLLHFAASHGIMPCLDRHALHASLPEQLHNSMYGVHGKVLHPDQLGSTPAPDPAAAPRPLQGLLPQPPPQPRSCSQGGHRSPGSVALRLQGASKSASGHDPSTGQALSAHCWSGVRWQTVAAKEPKGQAKTRLRA</sequence>
<dbReference type="AlphaFoldDB" id="A0A699ZE78"/>
<comment type="caution">
    <text evidence="2">The sequence shown here is derived from an EMBL/GenBank/DDBJ whole genome shotgun (WGS) entry which is preliminary data.</text>
</comment>